<evidence type="ECO:0000256" key="1">
    <source>
        <dbReference type="ARBA" id="ARBA00007572"/>
    </source>
</evidence>
<dbReference type="GO" id="GO:0003910">
    <property type="term" value="F:DNA ligase (ATP) activity"/>
    <property type="evidence" value="ECO:0007669"/>
    <property type="project" value="UniProtKB-EC"/>
</dbReference>
<dbReference type="PROSITE" id="PS50160">
    <property type="entry name" value="DNA_LIGASE_A3"/>
    <property type="match status" value="1"/>
</dbReference>
<dbReference type="GO" id="GO:0006281">
    <property type="term" value="P:DNA repair"/>
    <property type="evidence" value="ECO:0007669"/>
    <property type="project" value="InterPro"/>
</dbReference>
<dbReference type="PANTHER" id="PTHR45674">
    <property type="entry name" value="DNA LIGASE 1/3 FAMILY MEMBER"/>
    <property type="match status" value="1"/>
</dbReference>
<proteinExistence type="inferred from homology"/>
<dbReference type="NCBIfam" id="TIGR02779">
    <property type="entry name" value="NHEJ_ligase_lig"/>
    <property type="match status" value="1"/>
</dbReference>
<sequence length="315" mass="35472">MNPIKPMLAVSGQPFSREGWIFEPKIDGTRCIASAQKRVLLSNRRLADITYRYPELASALGSLQGECVLDGEITVFKKGIPNFRSLAERDHQNDPIRIDYLSRAMPASYVIFDILSLDKESLMHLPLKERKRILFRELEADLKDSETLTLIDSFPENGEDYFQAALKMGIEGVVGKRLESLYLPGTRSQDWVKIKKSLKLDLVVGGYIPGKGDRRPYFGGLLLGAYSQGELVYISRVGSGFTEEELQDITGRFSPREKPPFSNPPATAGVVWIEPKMVVQVTALERTHDCGLRAPVFLRMRDDKEPEECTLDQFG</sequence>
<dbReference type="Pfam" id="PF01068">
    <property type="entry name" value="DNA_ligase_A_M"/>
    <property type="match status" value="1"/>
</dbReference>
<organism evidence="4">
    <name type="scientific">hydrocarbon metagenome</name>
    <dbReference type="NCBI Taxonomy" id="938273"/>
    <lineage>
        <taxon>unclassified sequences</taxon>
        <taxon>metagenomes</taxon>
        <taxon>ecological metagenomes</taxon>
    </lineage>
</organism>
<evidence type="ECO:0000313" key="4">
    <source>
        <dbReference type="EMBL" id="KUG17350.1"/>
    </source>
</evidence>
<protein>
    <submittedName>
        <fullName evidence="4">Atp-dependent dna ligase clustered with ku protein, ligd</fullName>
        <ecNumber evidence="4">6.5.1.1</ecNumber>
    </submittedName>
</protein>
<dbReference type="Pfam" id="PF04679">
    <property type="entry name" value="DNA_ligase_A_C"/>
    <property type="match status" value="1"/>
</dbReference>
<comment type="similarity">
    <text evidence="1">Belongs to the ATP-dependent DNA ligase family.</text>
</comment>
<gene>
    <name evidence="4" type="ORF">ASZ90_012950</name>
</gene>
<dbReference type="Gene3D" id="3.30.1490.70">
    <property type="match status" value="1"/>
</dbReference>
<dbReference type="AlphaFoldDB" id="A0A0W8F8X7"/>
<keyword evidence="2 4" id="KW-0436">Ligase</keyword>
<dbReference type="Gene3D" id="2.40.50.140">
    <property type="entry name" value="Nucleic acid-binding proteins"/>
    <property type="match status" value="1"/>
</dbReference>
<dbReference type="EC" id="6.5.1.1" evidence="4"/>
<evidence type="ECO:0000259" key="3">
    <source>
        <dbReference type="PROSITE" id="PS50160"/>
    </source>
</evidence>
<dbReference type="SUPFAM" id="SSF50249">
    <property type="entry name" value="Nucleic acid-binding proteins"/>
    <property type="match status" value="1"/>
</dbReference>
<dbReference type="CDD" id="cd07971">
    <property type="entry name" value="OBF_DNA_ligase_LigD"/>
    <property type="match status" value="1"/>
</dbReference>
<dbReference type="Gene3D" id="3.30.470.30">
    <property type="entry name" value="DNA ligase/mRNA capping enzyme"/>
    <property type="match status" value="1"/>
</dbReference>
<dbReference type="InterPro" id="IPR012309">
    <property type="entry name" value="DNA_ligase_ATP-dep_C"/>
</dbReference>
<dbReference type="InterPro" id="IPR012310">
    <property type="entry name" value="DNA_ligase_ATP-dep_cent"/>
</dbReference>
<dbReference type="CDD" id="cd07906">
    <property type="entry name" value="Adenylation_DNA_ligase_LigD_LigC"/>
    <property type="match status" value="1"/>
</dbReference>
<dbReference type="InterPro" id="IPR050191">
    <property type="entry name" value="ATP-dep_DNA_ligase"/>
</dbReference>
<dbReference type="PANTHER" id="PTHR45674:SF4">
    <property type="entry name" value="DNA LIGASE 1"/>
    <property type="match status" value="1"/>
</dbReference>
<name>A0A0W8F8X7_9ZZZZ</name>
<dbReference type="InterPro" id="IPR012340">
    <property type="entry name" value="NA-bd_OB-fold"/>
</dbReference>
<dbReference type="GO" id="GO:0006310">
    <property type="term" value="P:DNA recombination"/>
    <property type="evidence" value="ECO:0007669"/>
    <property type="project" value="InterPro"/>
</dbReference>
<dbReference type="InterPro" id="IPR014146">
    <property type="entry name" value="LigD_ligase_dom"/>
</dbReference>
<evidence type="ECO:0000256" key="2">
    <source>
        <dbReference type="ARBA" id="ARBA00022598"/>
    </source>
</evidence>
<dbReference type="SUPFAM" id="SSF56091">
    <property type="entry name" value="DNA ligase/mRNA capping enzyme, catalytic domain"/>
    <property type="match status" value="1"/>
</dbReference>
<accession>A0A0W8F8X7</accession>
<dbReference type="EMBL" id="LNQE01001447">
    <property type="protein sequence ID" value="KUG17350.1"/>
    <property type="molecule type" value="Genomic_DNA"/>
</dbReference>
<dbReference type="GO" id="GO:0005524">
    <property type="term" value="F:ATP binding"/>
    <property type="evidence" value="ECO:0007669"/>
    <property type="project" value="InterPro"/>
</dbReference>
<comment type="caution">
    <text evidence="4">The sequence shown here is derived from an EMBL/GenBank/DDBJ whole genome shotgun (WGS) entry which is preliminary data.</text>
</comment>
<reference evidence="4" key="1">
    <citation type="journal article" date="2015" name="Proc. Natl. Acad. Sci. U.S.A.">
        <title>Networks of energetic and metabolic interactions define dynamics in microbial communities.</title>
        <authorList>
            <person name="Embree M."/>
            <person name="Liu J.K."/>
            <person name="Al-Bassam M.M."/>
            <person name="Zengler K."/>
        </authorList>
    </citation>
    <scope>NUCLEOTIDE SEQUENCE</scope>
</reference>
<feature type="domain" description="ATP-dependent DNA ligase family profile" evidence="3">
    <location>
        <begin position="109"/>
        <end position="227"/>
    </location>
</feature>